<protein>
    <submittedName>
        <fullName evidence="1">Uncharacterized protein</fullName>
    </submittedName>
</protein>
<gene>
    <name evidence="1" type="ORF">E2C01_011108</name>
</gene>
<organism evidence="1 2">
    <name type="scientific">Portunus trituberculatus</name>
    <name type="common">Swimming crab</name>
    <name type="synonym">Neptunus trituberculatus</name>
    <dbReference type="NCBI Taxonomy" id="210409"/>
    <lineage>
        <taxon>Eukaryota</taxon>
        <taxon>Metazoa</taxon>
        <taxon>Ecdysozoa</taxon>
        <taxon>Arthropoda</taxon>
        <taxon>Crustacea</taxon>
        <taxon>Multicrustacea</taxon>
        <taxon>Malacostraca</taxon>
        <taxon>Eumalacostraca</taxon>
        <taxon>Eucarida</taxon>
        <taxon>Decapoda</taxon>
        <taxon>Pleocyemata</taxon>
        <taxon>Brachyura</taxon>
        <taxon>Eubrachyura</taxon>
        <taxon>Portunoidea</taxon>
        <taxon>Portunidae</taxon>
        <taxon>Portuninae</taxon>
        <taxon>Portunus</taxon>
    </lineage>
</organism>
<dbReference type="AlphaFoldDB" id="A0A5B7DA85"/>
<accession>A0A5B7DA85</accession>
<dbReference type="EMBL" id="VSRR010000660">
    <property type="protein sequence ID" value="MPC18230.1"/>
    <property type="molecule type" value="Genomic_DNA"/>
</dbReference>
<dbReference type="Proteomes" id="UP000324222">
    <property type="component" value="Unassembled WGS sequence"/>
</dbReference>
<reference evidence="1 2" key="1">
    <citation type="submission" date="2019-05" db="EMBL/GenBank/DDBJ databases">
        <title>Another draft genome of Portunus trituberculatus and its Hox gene families provides insights of decapod evolution.</title>
        <authorList>
            <person name="Jeong J.-H."/>
            <person name="Song I."/>
            <person name="Kim S."/>
            <person name="Choi T."/>
            <person name="Kim D."/>
            <person name="Ryu S."/>
            <person name="Kim W."/>
        </authorList>
    </citation>
    <scope>NUCLEOTIDE SEQUENCE [LARGE SCALE GENOMIC DNA]</scope>
    <source>
        <tissue evidence="1">Muscle</tissue>
    </source>
</reference>
<evidence type="ECO:0000313" key="2">
    <source>
        <dbReference type="Proteomes" id="UP000324222"/>
    </source>
</evidence>
<keyword evidence="2" id="KW-1185">Reference proteome</keyword>
<comment type="caution">
    <text evidence="1">The sequence shown here is derived from an EMBL/GenBank/DDBJ whole genome shotgun (WGS) entry which is preliminary data.</text>
</comment>
<evidence type="ECO:0000313" key="1">
    <source>
        <dbReference type="EMBL" id="MPC18230.1"/>
    </source>
</evidence>
<sequence>MQLPSQEPPPLRHNLLRQPQLERWTVEPAALRHVELLLRPETDRHNPFEYRGSGELYVKGREGERLRGCGTGGRESTDSTQLGFVPVVAQSGGGTRHSQPGSVHTTTQCRARWLPRFGEAASEHLAVGTLPSTHRHRSHTGAGSPITVTTITTTTITFTTTITVTSP</sequence>
<proteinExistence type="predicted"/>
<name>A0A5B7DA85_PORTR</name>